<dbReference type="Proteomes" id="UP000007110">
    <property type="component" value="Unassembled WGS sequence"/>
</dbReference>
<dbReference type="InterPro" id="IPR036860">
    <property type="entry name" value="SH2_dom_sf"/>
</dbReference>
<reference evidence="12" key="2">
    <citation type="submission" date="2021-01" db="UniProtKB">
        <authorList>
            <consortium name="EnsemblMetazoa"/>
        </authorList>
    </citation>
    <scope>IDENTIFICATION</scope>
</reference>
<proteinExistence type="predicted"/>
<dbReference type="Gene3D" id="3.30.505.10">
    <property type="entry name" value="SH2 domain"/>
    <property type="match status" value="2"/>
</dbReference>
<dbReference type="KEGG" id="spu:576459"/>
<dbReference type="PROSITE" id="PS50003">
    <property type="entry name" value="PH_DOMAIN"/>
    <property type="match status" value="1"/>
</dbReference>
<protein>
    <recommendedName>
        <fullName evidence="14">Ras GTPase-activating protein 1</fullName>
    </recommendedName>
</protein>
<evidence type="ECO:0000313" key="13">
    <source>
        <dbReference type="Proteomes" id="UP000007110"/>
    </source>
</evidence>
<evidence type="ECO:0000259" key="10">
    <source>
        <dbReference type="PROSITE" id="PS50004"/>
    </source>
</evidence>
<organism evidence="12 13">
    <name type="scientific">Strongylocentrotus purpuratus</name>
    <name type="common">Purple sea urchin</name>
    <dbReference type="NCBI Taxonomy" id="7668"/>
    <lineage>
        <taxon>Eukaryota</taxon>
        <taxon>Metazoa</taxon>
        <taxon>Echinodermata</taxon>
        <taxon>Eleutherozoa</taxon>
        <taxon>Echinozoa</taxon>
        <taxon>Echinoidea</taxon>
        <taxon>Euechinoidea</taxon>
        <taxon>Echinacea</taxon>
        <taxon>Camarodonta</taxon>
        <taxon>Echinidea</taxon>
        <taxon>Strongylocentrotidae</taxon>
        <taxon>Strongylocentrotus</taxon>
    </lineage>
</organism>
<evidence type="ECO:0000259" key="7">
    <source>
        <dbReference type="PROSITE" id="PS50001"/>
    </source>
</evidence>
<dbReference type="GO" id="GO:1902531">
    <property type="term" value="P:regulation of intracellular signal transduction"/>
    <property type="evidence" value="ECO:0000318"/>
    <property type="project" value="GO_Central"/>
</dbReference>
<dbReference type="OrthoDB" id="1562946at2759"/>
<dbReference type="InterPro" id="IPR001849">
    <property type="entry name" value="PH_domain"/>
</dbReference>
<feature type="domain" description="PH" evidence="9">
    <location>
        <begin position="380"/>
        <end position="482"/>
    </location>
</feature>
<feature type="domain" description="Ras-GAP" evidence="11">
    <location>
        <begin position="659"/>
        <end position="853"/>
    </location>
</feature>
<dbReference type="SMART" id="SM00239">
    <property type="entry name" value="C2"/>
    <property type="match status" value="1"/>
</dbReference>
<dbReference type="PROSITE" id="PS50002">
    <property type="entry name" value="SH3"/>
    <property type="match status" value="1"/>
</dbReference>
<evidence type="ECO:0000256" key="5">
    <source>
        <dbReference type="PROSITE-ProRule" id="PRU00192"/>
    </source>
</evidence>
<keyword evidence="2" id="KW-0343">GTPase activation</keyword>
<feature type="region of interest" description="Disordered" evidence="6">
    <location>
        <begin position="339"/>
        <end position="359"/>
    </location>
</feature>
<feature type="domain" description="SH2" evidence="7">
    <location>
        <begin position="80"/>
        <end position="170"/>
    </location>
</feature>
<dbReference type="InterPro" id="IPR011993">
    <property type="entry name" value="PH-like_dom_sf"/>
</dbReference>
<dbReference type="GO" id="GO:0005096">
    <property type="term" value="F:GTPase activator activity"/>
    <property type="evidence" value="ECO:0000318"/>
    <property type="project" value="GO_Central"/>
</dbReference>
<dbReference type="InParanoid" id="A0A7M7N7P5"/>
<dbReference type="InterPro" id="IPR001936">
    <property type="entry name" value="RasGAP_dom"/>
</dbReference>
<dbReference type="InterPro" id="IPR023152">
    <property type="entry name" value="RasGAP_CS"/>
</dbReference>
<dbReference type="FunCoup" id="A0A7M7N7P5">
    <property type="interactions" value="1657"/>
</dbReference>
<dbReference type="Pfam" id="PF00616">
    <property type="entry name" value="RasGAP"/>
    <property type="match status" value="2"/>
</dbReference>
<dbReference type="PANTHER" id="PTHR10194">
    <property type="entry name" value="RAS GTPASE-ACTIVATING PROTEINS"/>
    <property type="match status" value="1"/>
</dbReference>
<dbReference type="CDD" id="cd08400">
    <property type="entry name" value="C2_Ras_p21A1"/>
    <property type="match status" value="1"/>
</dbReference>
<dbReference type="Pfam" id="PF00018">
    <property type="entry name" value="SH3_1"/>
    <property type="match status" value="1"/>
</dbReference>
<accession>A0A7M7N7P5</accession>
<evidence type="ECO:0000256" key="1">
    <source>
        <dbReference type="ARBA" id="ARBA00022443"/>
    </source>
</evidence>
<evidence type="ECO:0000259" key="11">
    <source>
        <dbReference type="PROSITE" id="PS50018"/>
    </source>
</evidence>
<dbReference type="PROSITE" id="PS00509">
    <property type="entry name" value="RAS_GTPASE_ACTIV_1"/>
    <property type="match status" value="1"/>
</dbReference>
<dbReference type="Pfam" id="PF00017">
    <property type="entry name" value="SH2"/>
    <property type="match status" value="2"/>
</dbReference>
<dbReference type="SUPFAM" id="SSF48350">
    <property type="entry name" value="GTPase activation domain, GAP"/>
    <property type="match status" value="1"/>
</dbReference>
<dbReference type="Gene3D" id="2.60.40.150">
    <property type="entry name" value="C2 domain"/>
    <property type="match status" value="1"/>
</dbReference>
<dbReference type="InterPro" id="IPR008936">
    <property type="entry name" value="Rho_GTPase_activation_prot"/>
</dbReference>
<dbReference type="OMA" id="KMGSYLV"/>
<dbReference type="SUPFAM" id="SSF55550">
    <property type="entry name" value="SH2 domain"/>
    <property type="match status" value="2"/>
</dbReference>
<evidence type="ECO:0000256" key="4">
    <source>
        <dbReference type="PROSITE-ProRule" id="PRU00191"/>
    </source>
</evidence>
<evidence type="ECO:0008006" key="14">
    <source>
        <dbReference type="Google" id="ProtNLM"/>
    </source>
</evidence>
<dbReference type="InterPro" id="IPR035652">
    <property type="entry name" value="RasGAP_SH3"/>
</dbReference>
<dbReference type="Pfam" id="PF00169">
    <property type="entry name" value="PH"/>
    <property type="match status" value="1"/>
</dbReference>
<dbReference type="InterPro" id="IPR035892">
    <property type="entry name" value="C2_domain_sf"/>
</dbReference>
<dbReference type="GeneID" id="576459"/>
<sequence>MSETLVERECERMSAHDNNTQSTETLLVRERLLGTSADMQNSDEFQDLPVHDDFDPFESYTELPEETVDANLTAPPENEWYHGCLDRQSAELRLNAADKPGSYLVRESERKPGSYVLSYLGQRGINHFRVTAVCGDFYVGGRQFQTLPELIGYYTHISNILKNERLQYPAPPPEPVDDKKKVVATLPYNKVPDTDELSFSAGEVFVVHNELGGGWLWVTSQRSGESGIIVQDLVKPVEGEIDPNEGKVWFHGNVSKEEAAETLWKDGDIGGFLIRNSDKNPGDYSLSFRGPNTIQRFRIQKQQRQYVMGGRYYNSLDAIVDHYKKEEIIDGFKLRDPTAPKKFKNQTTSTEDSSPMNYEELRRRRSSGFGLHIMTGMADSIIKQGHLSKKSQKHKKWKTYFFLLNATEQHLYYFDNDARTKPRGLIDLGYASVYAVHESLFARPNCFQIVVRALNDLQVFYLNAESQELEKEWVQVLRSCCSKAGWTTQSQRGSRKRRVKQLKSLRLRILEAHNISSKQIPHAYCVVSLNEVKVGRTPVQQAPNPVWDEEFMFDDFPDEIDSFTIEICNGAKRAKPTPVCRTSVLLDRLTNGSVSDEWYPLISAANQSKSVEMGSVRARAQFISETLMPIEEYSPLKELIFEDAAYQNIFALEEACAKDRTHLASVLLDIFMHQRKEISLLKNLNSREIEKEAERTTLFRSNTLATTLMDRYMKTTAQKFVQHAVGGVILKIMESKQSCELNPQKFEKGADATENLEHLLGFLKDIIESIFSSTNACPRALRYLCACIQTDVKAKWKDDPVLPARAVGGFIFLRLICPAVLNPRLFNIVSEAPSPVACRTLMMVAKAIQNLANQVEFSKEPYMEAINPFIVINKGRMIHFLTDLCLVNGPPTPGDVPPIDLARQLAALHQLCVTHLKELQQLSTVQPSLKKLLGVTEMLNQRKIYYVGQQTANSGFGTLS</sequence>
<dbReference type="Pfam" id="PF00168">
    <property type="entry name" value="C2"/>
    <property type="match status" value="1"/>
</dbReference>
<dbReference type="InterPro" id="IPR001452">
    <property type="entry name" value="SH3_domain"/>
</dbReference>
<dbReference type="PANTHER" id="PTHR10194:SF146">
    <property type="entry name" value="RAS GTPASE-ACTIVATING PROTEIN 1"/>
    <property type="match status" value="1"/>
</dbReference>
<dbReference type="InterPro" id="IPR039360">
    <property type="entry name" value="Ras_GTPase"/>
</dbReference>
<dbReference type="InterPro" id="IPR000008">
    <property type="entry name" value="C2_dom"/>
</dbReference>
<feature type="domain" description="SH3" evidence="8">
    <location>
        <begin position="177"/>
        <end position="239"/>
    </location>
</feature>
<dbReference type="AlphaFoldDB" id="A0A7M7N7P5"/>
<dbReference type="Gene3D" id="1.10.506.10">
    <property type="entry name" value="GTPase Activation - p120gap, domain 1"/>
    <property type="match status" value="2"/>
</dbReference>
<dbReference type="RefSeq" id="XP_030832405.1">
    <property type="nucleotide sequence ID" value="XM_030976545.1"/>
</dbReference>
<dbReference type="EnsemblMetazoa" id="XM_030976545">
    <property type="protein sequence ID" value="XP_030832405"/>
    <property type="gene ID" value="LOC576459"/>
</dbReference>
<evidence type="ECO:0000256" key="2">
    <source>
        <dbReference type="ARBA" id="ARBA00022468"/>
    </source>
</evidence>
<dbReference type="SMART" id="SM00233">
    <property type="entry name" value="PH"/>
    <property type="match status" value="1"/>
</dbReference>
<evidence type="ECO:0000256" key="6">
    <source>
        <dbReference type="SAM" id="MobiDB-lite"/>
    </source>
</evidence>
<keyword evidence="13" id="KW-1185">Reference proteome</keyword>
<evidence type="ECO:0000259" key="9">
    <source>
        <dbReference type="PROSITE" id="PS50003"/>
    </source>
</evidence>
<feature type="compositionally biased region" description="Polar residues" evidence="6">
    <location>
        <begin position="345"/>
        <end position="356"/>
    </location>
</feature>
<dbReference type="InterPro" id="IPR000980">
    <property type="entry name" value="SH2"/>
</dbReference>
<dbReference type="PROSITE" id="PS50004">
    <property type="entry name" value="C2"/>
    <property type="match status" value="1"/>
</dbReference>
<evidence type="ECO:0000259" key="8">
    <source>
        <dbReference type="PROSITE" id="PS50002"/>
    </source>
</evidence>
<dbReference type="CDD" id="cd11788">
    <property type="entry name" value="SH3_RasGAP"/>
    <property type="match status" value="1"/>
</dbReference>
<dbReference type="SUPFAM" id="SSF50729">
    <property type="entry name" value="PH domain-like"/>
    <property type="match status" value="1"/>
</dbReference>
<feature type="domain" description="SH2" evidence="7">
    <location>
        <begin position="249"/>
        <end position="338"/>
    </location>
</feature>
<dbReference type="PROSITE" id="PS50018">
    <property type="entry name" value="RAS_GTPASE_ACTIV_2"/>
    <property type="match status" value="1"/>
</dbReference>
<dbReference type="PRINTS" id="PR00401">
    <property type="entry name" value="SH2DOMAIN"/>
</dbReference>
<dbReference type="PROSITE" id="PS50001">
    <property type="entry name" value="SH2"/>
    <property type="match status" value="2"/>
</dbReference>
<dbReference type="SMART" id="SM00326">
    <property type="entry name" value="SH3"/>
    <property type="match status" value="1"/>
</dbReference>
<keyword evidence="1 5" id="KW-0728">SH3 domain</keyword>
<dbReference type="Gene3D" id="2.30.30.40">
    <property type="entry name" value="SH3 Domains"/>
    <property type="match status" value="1"/>
</dbReference>
<keyword evidence="3 4" id="KW-0727">SH2 domain</keyword>
<dbReference type="SMART" id="SM00252">
    <property type="entry name" value="SH2"/>
    <property type="match status" value="2"/>
</dbReference>
<feature type="domain" description="C2" evidence="10">
    <location>
        <begin position="486"/>
        <end position="599"/>
    </location>
</feature>
<name>A0A7M7N7P5_STRPU</name>
<dbReference type="SUPFAM" id="SSF49562">
    <property type="entry name" value="C2 domain (Calcium/lipid-binding domain, CaLB)"/>
    <property type="match status" value="1"/>
</dbReference>
<reference evidence="13" key="1">
    <citation type="submission" date="2015-02" db="EMBL/GenBank/DDBJ databases">
        <title>Genome sequencing for Strongylocentrotus purpuratus.</title>
        <authorList>
            <person name="Murali S."/>
            <person name="Liu Y."/>
            <person name="Vee V."/>
            <person name="English A."/>
            <person name="Wang M."/>
            <person name="Skinner E."/>
            <person name="Han Y."/>
            <person name="Muzny D.M."/>
            <person name="Worley K.C."/>
            <person name="Gibbs R.A."/>
        </authorList>
    </citation>
    <scope>NUCLEOTIDE SEQUENCE</scope>
</reference>
<dbReference type="Gene3D" id="2.30.29.30">
    <property type="entry name" value="Pleckstrin-homology domain (PH domain)/Phosphotyrosine-binding domain (PTB)"/>
    <property type="match status" value="1"/>
</dbReference>
<dbReference type="CTD" id="5921"/>
<dbReference type="SMART" id="SM00323">
    <property type="entry name" value="RasGAP"/>
    <property type="match status" value="1"/>
</dbReference>
<evidence type="ECO:0000256" key="3">
    <source>
        <dbReference type="ARBA" id="ARBA00022999"/>
    </source>
</evidence>
<evidence type="ECO:0000313" key="12">
    <source>
        <dbReference type="EnsemblMetazoa" id="XP_030832405"/>
    </source>
</evidence>